<dbReference type="AlphaFoldDB" id="X6NIP4"/>
<evidence type="ECO:0000256" key="5">
    <source>
        <dbReference type="ARBA" id="ARBA00022989"/>
    </source>
</evidence>
<feature type="transmembrane region" description="Helical" evidence="7">
    <location>
        <begin position="388"/>
        <end position="408"/>
    </location>
</feature>
<keyword evidence="5 7" id="KW-1133">Transmembrane helix</keyword>
<dbReference type="InterPro" id="IPR026082">
    <property type="entry name" value="ABCA"/>
</dbReference>
<organism evidence="9 10">
    <name type="scientific">Reticulomyxa filosa</name>
    <dbReference type="NCBI Taxonomy" id="46433"/>
    <lineage>
        <taxon>Eukaryota</taxon>
        <taxon>Sar</taxon>
        <taxon>Rhizaria</taxon>
        <taxon>Retaria</taxon>
        <taxon>Foraminifera</taxon>
        <taxon>Monothalamids</taxon>
        <taxon>Reticulomyxidae</taxon>
        <taxon>Reticulomyxa</taxon>
    </lineage>
</organism>
<gene>
    <name evidence="9" type="ORF">RFI_11920</name>
</gene>
<evidence type="ECO:0000313" key="9">
    <source>
        <dbReference type="EMBL" id="ETO25217.1"/>
    </source>
</evidence>
<dbReference type="PANTHER" id="PTHR19229:SF36">
    <property type="entry name" value="ATP-BINDING CASSETTE SUB-FAMILY A MEMBER 2"/>
    <property type="match status" value="1"/>
</dbReference>
<name>X6NIP4_RETFI</name>
<dbReference type="OrthoDB" id="10255969at2759"/>
<keyword evidence="4" id="KW-0677">Repeat</keyword>
<evidence type="ECO:0000256" key="2">
    <source>
        <dbReference type="ARBA" id="ARBA00022448"/>
    </source>
</evidence>
<reference evidence="9 10" key="1">
    <citation type="journal article" date="2013" name="Curr. Biol.">
        <title>The Genome of the Foraminiferan Reticulomyxa filosa.</title>
        <authorList>
            <person name="Glockner G."/>
            <person name="Hulsmann N."/>
            <person name="Schleicher M."/>
            <person name="Noegel A.A."/>
            <person name="Eichinger L."/>
            <person name="Gallinger C."/>
            <person name="Pawlowski J."/>
            <person name="Sierra R."/>
            <person name="Euteneuer U."/>
            <person name="Pillet L."/>
            <person name="Moustafa A."/>
            <person name="Platzer M."/>
            <person name="Groth M."/>
            <person name="Szafranski K."/>
            <person name="Schliwa M."/>
        </authorList>
    </citation>
    <scope>NUCLEOTIDE SEQUENCE [LARGE SCALE GENOMIC DNA]</scope>
</reference>
<dbReference type="GO" id="GO:0140359">
    <property type="term" value="F:ABC-type transporter activity"/>
    <property type="evidence" value="ECO:0007669"/>
    <property type="project" value="InterPro"/>
</dbReference>
<feature type="transmembrane region" description="Helical" evidence="7">
    <location>
        <begin position="253"/>
        <end position="275"/>
    </location>
</feature>
<keyword evidence="6 7" id="KW-0472">Membrane</keyword>
<keyword evidence="3 7" id="KW-0812">Transmembrane</keyword>
<feature type="transmembrane region" description="Helical" evidence="7">
    <location>
        <begin position="210"/>
        <end position="232"/>
    </location>
</feature>
<protein>
    <recommendedName>
        <fullName evidence="8">ABC-2 type transporter transmembrane domain-containing protein</fullName>
    </recommendedName>
</protein>
<dbReference type="OMA" id="QARNCSN"/>
<dbReference type="GO" id="GO:0005319">
    <property type="term" value="F:lipid transporter activity"/>
    <property type="evidence" value="ECO:0007669"/>
    <property type="project" value="TreeGrafter"/>
</dbReference>
<dbReference type="EMBL" id="ASPP01008688">
    <property type="protein sequence ID" value="ETO25217.1"/>
    <property type="molecule type" value="Genomic_DNA"/>
</dbReference>
<accession>X6NIP4</accession>
<evidence type="ECO:0000256" key="1">
    <source>
        <dbReference type="ARBA" id="ARBA00004141"/>
    </source>
</evidence>
<evidence type="ECO:0000256" key="6">
    <source>
        <dbReference type="ARBA" id="ARBA00023136"/>
    </source>
</evidence>
<comment type="subcellular location">
    <subcellularLocation>
        <location evidence="1">Membrane</location>
        <topology evidence="1">Multi-pass membrane protein</topology>
    </subcellularLocation>
</comment>
<dbReference type="Pfam" id="PF12698">
    <property type="entry name" value="ABC2_membrane_3"/>
    <property type="match status" value="1"/>
</dbReference>
<keyword evidence="10" id="KW-1185">Reference proteome</keyword>
<feature type="transmembrane region" description="Helical" evidence="7">
    <location>
        <begin position="314"/>
        <end position="334"/>
    </location>
</feature>
<evidence type="ECO:0000256" key="7">
    <source>
        <dbReference type="SAM" id="Phobius"/>
    </source>
</evidence>
<dbReference type="InterPro" id="IPR013525">
    <property type="entry name" value="ABC2_TM"/>
</dbReference>
<feature type="transmembrane region" description="Helical" evidence="7">
    <location>
        <begin position="287"/>
        <end position="307"/>
    </location>
</feature>
<proteinExistence type="predicted"/>
<keyword evidence="2" id="KW-0813">Transport</keyword>
<comment type="caution">
    <text evidence="9">The sequence shown here is derived from an EMBL/GenBank/DDBJ whole genome shotgun (WGS) entry which is preliminary data.</text>
</comment>
<feature type="domain" description="ABC-2 type transporter transmembrane" evidence="8">
    <location>
        <begin position="205"/>
        <end position="405"/>
    </location>
</feature>
<evidence type="ECO:0000256" key="4">
    <source>
        <dbReference type="ARBA" id="ARBA00022737"/>
    </source>
</evidence>
<dbReference type="Proteomes" id="UP000023152">
    <property type="component" value="Unassembled WGS sequence"/>
</dbReference>
<evidence type="ECO:0000313" key="10">
    <source>
        <dbReference type="Proteomes" id="UP000023152"/>
    </source>
</evidence>
<dbReference type="GO" id="GO:0016020">
    <property type="term" value="C:membrane"/>
    <property type="evidence" value="ECO:0007669"/>
    <property type="project" value="UniProtKB-SubCell"/>
</dbReference>
<evidence type="ECO:0000259" key="8">
    <source>
        <dbReference type="Pfam" id="PF12698"/>
    </source>
</evidence>
<evidence type="ECO:0000256" key="3">
    <source>
        <dbReference type="ARBA" id="ARBA00022692"/>
    </source>
</evidence>
<dbReference type="PANTHER" id="PTHR19229">
    <property type="entry name" value="ATP-BINDING CASSETTE TRANSPORTER SUBFAMILY A ABCA"/>
    <property type="match status" value="1"/>
</dbReference>
<sequence length="545" mass="62567">MTLGTWMDQFVYIFNTLDLQTMLTQMQTESFEAMARQMVVAQVENSSDVSEEILNETLGPPVTPTCLGGDATVSYNYTFKDLFIWFDSDEEMTKYVQSHRYGFEEPMLAAGLVFHEVSDKSLNYTLRFNHSDVPDVTSPYVDKYGKSPTVLSLFSLYKYYVTGFLGWQNAIDQTFLFDLNETVAKQLKIGLHQFPFADFYDDPFWTAMKYVMPLVLAIAFSFPFALVTKTLVEEKSMRLREAYKILGGSQLAYILSYLIFYVGLVTCITLLLTVILGRGLFTYSDPVLLFITVELFVLNMIILSMLVSTFFNHANMAGVCSWVFFMGLYYLHLIPENSESPKPREIVCLSAPSAFALGIKQFAQYEEYQIGISWVNAGELDENTHFRLATAIWFMVLDLVLTFPIMMYTDRVFPTKYGVRRPWYSPFGWLDKFPCWVRFNKRFCCRKDQFDNLRLAAHVFAKSGKTQAVDEKNIEVVDDKELGKPVVSMRSLTKVYNAEDGRNNLAVNQLNLELYRNQVFCLLGHNGTNELPFKKKKGGNLVKCI</sequence>